<feature type="binding site" evidence="9">
    <location>
        <position position="262"/>
    </location>
    <ligand>
        <name>Zn(2+)</name>
        <dbReference type="ChEBI" id="CHEBI:29105"/>
    </ligand>
</feature>
<dbReference type="RefSeq" id="WP_423231126.1">
    <property type="nucleotide sequence ID" value="NZ_FQZB01000011.1"/>
</dbReference>
<dbReference type="GO" id="GO:0005737">
    <property type="term" value="C:cytoplasm"/>
    <property type="evidence" value="ECO:0007669"/>
    <property type="project" value="UniProtKB-SubCell"/>
</dbReference>
<feature type="domain" description="3-dehydroquinate synthase N-terminal" evidence="11">
    <location>
        <begin position="67"/>
        <end position="178"/>
    </location>
</feature>
<evidence type="ECO:0000259" key="11">
    <source>
        <dbReference type="Pfam" id="PF01761"/>
    </source>
</evidence>
<keyword evidence="6 9" id="KW-0520">NAD</keyword>
<comment type="catalytic activity">
    <reaction evidence="9">
        <text>7-phospho-2-dehydro-3-deoxy-D-arabino-heptonate = 3-dehydroquinate + phosphate</text>
        <dbReference type="Rhea" id="RHEA:21968"/>
        <dbReference type="ChEBI" id="CHEBI:32364"/>
        <dbReference type="ChEBI" id="CHEBI:43474"/>
        <dbReference type="ChEBI" id="CHEBI:58394"/>
        <dbReference type="EC" id="4.2.3.4"/>
    </reaction>
</comment>
<gene>
    <name evidence="9" type="primary">aroB</name>
    <name evidence="13" type="ORF">SAMN02745163_02809</name>
</gene>
<evidence type="ECO:0000256" key="2">
    <source>
        <dbReference type="ARBA" id="ARBA00001947"/>
    </source>
</evidence>
<dbReference type="InterPro" id="IPR030960">
    <property type="entry name" value="DHQS/DOIS_N"/>
</dbReference>
<dbReference type="UniPathway" id="UPA00053">
    <property type="reaction ID" value="UER00085"/>
</dbReference>
<dbReference type="GO" id="GO:0009423">
    <property type="term" value="P:chorismate biosynthetic process"/>
    <property type="evidence" value="ECO:0007669"/>
    <property type="project" value="UniProtKB-UniRule"/>
</dbReference>
<protein>
    <recommendedName>
        <fullName evidence="9 10">3-dehydroquinate synthase</fullName>
        <shortName evidence="9">DHQS</shortName>
        <ecNumber evidence="9 10">4.2.3.4</ecNumber>
    </recommendedName>
</protein>
<evidence type="ECO:0000256" key="8">
    <source>
        <dbReference type="ARBA" id="ARBA00023285"/>
    </source>
</evidence>
<dbReference type="NCBIfam" id="TIGR01357">
    <property type="entry name" value="aroB"/>
    <property type="match status" value="1"/>
</dbReference>
<comment type="function">
    <text evidence="9">Catalyzes the conversion of 3-deoxy-D-arabino-heptulosonate 7-phosphate (DAHP) to dehydroquinate (DHQ).</text>
</comment>
<keyword evidence="9" id="KW-0057">Aromatic amino acid biosynthesis</keyword>
<dbReference type="PANTHER" id="PTHR43622:SF1">
    <property type="entry name" value="3-DEHYDROQUINATE SYNTHASE"/>
    <property type="match status" value="1"/>
</dbReference>
<evidence type="ECO:0000256" key="9">
    <source>
        <dbReference type="HAMAP-Rule" id="MF_00110"/>
    </source>
</evidence>
<dbReference type="HAMAP" id="MF_00110">
    <property type="entry name" value="DHQ_synthase"/>
    <property type="match status" value="1"/>
</dbReference>
<reference evidence="13 14" key="1">
    <citation type="submission" date="2016-11" db="EMBL/GenBank/DDBJ databases">
        <authorList>
            <person name="Jaros S."/>
            <person name="Januszkiewicz K."/>
            <person name="Wedrychowicz H."/>
        </authorList>
    </citation>
    <scope>NUCLEOTIDE SEQUENCE [LARGE SCALE GENOMIC DNA]</scope>
    <source>
        <strain evidence="13 14">DSM 21758</strain>
    </source>
</reference>
<feature type="binding site" evidence="9">
    <location>
        <position position="142"/>
    </location>
    <ligand>
        <name>NAD(+)</name>
        <dbReference type="ChEBI" id="CHEBI:57540"/>
    </ligand>
</feature>
<dbReference type="AlphaFoldDB" id="A0A1M6MYH4"/>
<evidence type="ECO:0000256" key="1">
    <source>
        <dbReference type="ARBA" id="ARBA00001911"/>
    </source>
</evidence>
<dbReference type="PIRSF" id="PIRSF001455">
    <property type="entry name" value="DHQ_synth"/>
    <property type="match status" value="1"/>
</dbReference>
<comment type="similarity">
    <text evidence="9">Belongs to the sugar phosphate cyclases superfamily. Dehydroquinate synthase family.</text>
</comment>
<comment type="cofactor">
    <cofactor evidence="1 9">
        <name>NAD(+)</name>
        <dbReference type="ChEBI" id="CHEBI:57540"/>
    </cofactor>
</comment>
<name>A0A1M6MYH4_9CLOT</name>
<sequence>MELTVKLKDRSYPIIIDKGLRHSFGQKIKSIFRGKKIAVITDTNLERLYGEEIFNNLSASGFDTKIIVIEAGEKSKSFNTLPFVYNELLDFKVTRSDLIVAFGGGVVGDLAGFVASTFLRGIDFVQIPTSLLAQVDSSVGGKVAVDLDRGKNLVGSFYHPKMVLIDIEILNTLPERFFYDGMAEVIKYGCIKDRKLFERLESFEDKKNLMANIDEVIYTCCNIKREFVERDERDTGDRMMLNFGHTLGHAIEKYFNYETYTHGEGVAIGMYTITVLSEKLGFSNTGLAERIKNILIKYNLPYECDLYQNKLTDGNRECVKKTNNEIIETIMLDKKNINNYLNIILIKDIGDCFIHKTNQEFFLLEGGN</sequence>
<dbReference type="CDD" id="cd08195">
    <property type="entry name" value="DHQS"/>
    <property type="match status" value="1"/>
</dbReference>
<dbReference type="Gene3D" id="1.20.1090.10">
    <property type="entry name" value="Dehydroquinate synthase-like - alpha domain"/>
    <property type="match status" value="1"/>
</dbReference>
<keyword evidence="3 9" id="KW-0479">Metal-binding</keyword>
<dbReference type="InterPro" id="IPR030963">
    <property type="entry name" value="DHQ_synth_fam"/>
</dbReference>
<feature type="binding site" evidence="9">
    <location>
        <position position="151"/>
    </location>
    <ligand>
        <name>NAD(+)</name>
        <dbReference type="ChEBI" id="CHEBI:57540"/>
    </ligand>
</feature>
<comment type="cofactor">
    <cofactor evidence="2">
        <name>Zn(2+)</name>
        <dbReference type="ChEBI" id="CHEBI:29105"/>
    </cofactor>
</comment>
<dbReference type="InterPro" id="IPR050071">
    <property type="entry name" value="Dehydroquinate_synthase"/>
</dbReference>
<dbReference type="Gene3D" id="3.40.50.1970">
    <property type="match status" value="1"/>
</dbReference>
<dbReference type="GO" id="GO:0003856">
    <property type="term" value="F:3-dehydroquinate synthase activity"/>
    <property type="evidence" value="ECO:0007669"/>
    <property type="project" value="UniProtKB-UniRule"/>
</dbReference>
<dbReference type="FunFam" id="3.40.50.1970:FF:000007">
    <property type="entry name" value="Pentafunctional AROM polypeptide"/>
    <property type="match status" value="1"/>
</dbReference>
<evidence type="ECO:0000256" key="3">
    <source>
        <dbReference type="ARBA" id="ARBA00022723"/>
    </source>
</evidence>
<proteinExistence type="inferred from homology"/>
<feature type="binding site" evidence="9">
    <location>
        <begin position="129"/>
        <end position="130"/>
    </location>
    <ligand>
        <name>NAD(+)</name>
        <dbReference type="ChEBI" id="CHEBI:57540"/>
    </ligand>
</feature>
<feature type="binding site" evidence="9">
    <location>
        <begin position="105"/>
        <end position="109"/>
    </location>
    <ligand>
        <name>NAD(+)</name>
        <dbReference type="ChEBI" id="CHEBI:57540"/>
    </ligand>
</feature>
<dbReference type="Pfam" id="PF24621">
    <property type="entry name" value="DHQS_C"/>
    <property type="match status" value="1"/>
</dbReference>
<dbReference type="STRING" id="1121302.SAMN02745163_02809"/>
<comment type="cofactor">
    <cofactor evidence="9">
        <name>Co(2+)</name>
        <dbReference type="ChEBI" id="CHEBI:48828"/>
    </cofactor>
    <cofactor evidence="9">
        <name>Zn(2+)</name>
        <dbReference type="ChEBI" id="CHEBI:29105"/>
    </cofactor>
    <text evidence="9">Binds 1 divalent metal cation per subunit. Can use either Co(2+) or Zn(2+).</text>
</comment>
<dbReference type="SUPFAM" id="SSF56796">
    <property type="entry name" value="Dehydroquinate synthase-like"/>
    <property type="match status" value="1"/>
</dbReference>
<accession>A0A1M6MYH4</accession>
<comment type="caution">
    <text evidence="9">Lacks conserved residue(s) required for the propagation of feature annotation.</text>
</comment>
<evidence type="ECO:0000256" key="5">
    <source>
        <dbReference type="ARBA" id="ARBA00022833"/>
    </source>
</evidence>
<evidence type="ECO:0000313" key="13">
    <source>
        <dbReference type="EMBL" id="SHJ88472.1"/>
    </source>
</evidence>
<dbReference type="GO" id="GO:0008652">
    <property type="term" value="P:amino acid biosynthetic process"/>
    <property type="evidence" value="ECO:0007669"/>
    <property type="project" value="UniProtKB-KW"/>
</dbReference>
<keyword evidence="4 9" id="KW-0547">Nucleotide-binding</keyword>
<evidence type="ECO:0000256" key="10">
    <source>
        <dbReference type="NCBIfam" id="TIGR01357"/>
    </source>
</evidence>
<dbReference type="Proteomes" id="UP000184310">
    <property type="component" value="Unassembled WGS sequence"/>
</dbReference>
<dbReference type="InterPro" id="IPR016037">
    <property type="entry name" value="DHQ_synth_AroB"/>
</dbReference>
<evidence type="ECO:0000256" key="6">
    <source>
        <dbReference type="ARBA" id="ARBA00023027"/>
    </source>
</evidence>
<dbReference type="GO" id="GO:0046872">
    <property type="term" value="F:metal ion binding"/>
    <property type="evidence" value="ECO:0007669"/>
    <property type="project" value="UniProtKB-KW"/>
</dbReference>
<evidence type="ECO:0000256" key="7">
    <source>
        <dbReference type="ARBA" id="ARBA00023239"/>
    </source>
</evidence>
<dbReference type="GO" id="GO:0009073">
    <property type="term" value="P:aromatic amino acid family biosynthetic process"/>
    <property type="evidence" value="ECO:0007669"/>
    <property type="project" value="UniProtKB-KW"/>
</dbReference>
<feature type="binding site" evidence="9">
    <location>
        <position position="184"/>
    </location>
    <ligand>
        <name>Zn(2+)</name>
        <dbReference type="ChEBI" id="CHEBI:29105"/>
    </ligand>
</feature>
<keyword evidence="14" id="KW-1185">Reference proteome</keyword>
<comment type="subcellular location">
    <subcellularLocation>
        <location evidence="9">Cytoplasm</location>
    </subcellularLocation>
</comment>
<dbReference type="GO" id="GO:0000166">
    <property type="term" value="F:nucleotide binding"/>
    <property type="evidence" value="ECO:0007669"/>
    <property type="project" value="UniProtKB-KW"/>
</dbReference>
<dbReference type="InterPro" id="IPR056179">
    <property type="entry name" value="DHQS_C"/>
</dbReference>
<dbReference type="PANTHER" id="PTHR43622">
    <property type="entry name" value="3-DEHYDROQUINATE SYNTHASE"/>
    <property type="match status" value="1"/>
</dbReference>
<feature type="domain" description="3-dehydroquinate synthase C-terminal" evidence="12">
    <location>
        <begin position="181"/>
        <end position="336"/>
    </location>
</feature>
<comment type="pathway">
    <text evidence="9">Metabolic intermediate biosynthesis; chorismate biosynthesis; chorismate from D-erythrose 4-phosphate and phosphoenolpyruvate: step 2/7.</text>
</comment>
<dbReference type="Pfam" id="PF01761">
    <property type="entry name" value="DHQ_synthase"/>
    <property type="match status" value="1"/>
</dbReference>
<dbReference type="EMBL" id="FQZB01000011">
    <property type="protein sequence ID" value="SHJ88472.1"/>
    <property type="molecule type" value="Genomic_DNA"/>
</dbReference>
<organism evidence="13 14">
    <name type="scientific">Clostridium cavendishii DSM 21758</name>
    <dbReference type="NCBI Taxonomy" id="1121302"/>
    <lineage>
        <taxon>Bacteria</taxon>
        <taxon>Bacillati</taxon>
        <taxon>Bacillota</taxon>
        <taxon>Clostridia</taxon>
        <taxon>Eubacteriales</taxon>
        <taxon>Clostridiaceae</taxon>
        <taxon>Clostridium</taxon>
    </lineage>
</organism>
<keyword evidence="8 9" id="KW-0170">Cobalt</keyword>
<evidence type="ECO:0000256" key="4">
    <source>
        <dbReference type="ARBA" id="ARBA00022741"/>
    </source>
</evidence>
<keyword evidence="5 9" id="KW-0862">Zinc</keyword>
<keyword evidence="7 9" id="KW-0456">Lyase</keyword>
<keyword evidence="9" id="KW-0963">Cytoplasm</keyword>
<keyword evidence="9" id="KW-0028">Amino-acid biosynthesis</keyword>
<feature type="binding site" evidence="9">
    <location>
        <position position="245"/>
    </location>
    <ligand>
        <name>Zn(2+)</name>
        <dbReference type="ChEBI" id="CHEBI:29105"/>
    </ligand>
</feature>
<evidence type="ECO:0000259" key="12">
    <source>
        <dbReference type="Pfam" id="PF24621"/>
    </source>
</evidence>
<evidence type="ECO:0000313" key="14">
    <source>
        <dbReference type="Proteomes" id="UP000184310"/>
    </source>
</evidence>
<dbReference type="EC" id="4.2.3.4" evidence="9 10"/>